<evidence type="ECO:0000313" key="6">
    <source>
        <dbReference type="Proteomes" id="UP001162131"/>
    </source>
</evidence>
<keyword evidence="6" id="KW-1185">Reference proteome</keyword>
<evidence type="ECO:0000256" key="2">
    <source>
        <dbReference type="ARBA" id="ARBA00022803"/>
    </source>
</evidence>
<dbReference type="InterPro" id="IPR011990">
    <property type="entry name" value="TPR-like_helical_dom_sf"/>
</dbReference>
<dbReference type="Pfam" id="PF00612">
    <property type="entry name" value="IQ"/>
    <property type="match status" value="1"/>
</dbReference>
<dbReference type="Pfam" id="PF13374">
    <property type="entry name" value="TPR_10"/>
    <property type="match status" value="1"/>
</dbReference>
<dbReference type="SMART" id="SM00028">
    <property type="entry name" value="TPR"/>
    <property type="match status" value="4"/>
</dbReference>
<dbReference type="Gene3D" id="1.20.5.190">
    <property type="match status" value="1"/>
</dbReference>
<evidence type="ECO:0000256" key="3">
    <source>
        <dbReference type="PROSITE-ProRule" id="PRU00339"/>
    </source>
</evidence>
<dbReference type="EMBL" id="CAJZBQ010000036">
    <property type="protein sequence ID" value="CAG9324353.1"/>
    <property type="molecule type" value="Genomic_DNA"/>
</dbReference>
<reference evidence="5" key="1">
    <citation type="submission" date="2021-09" db="EMBL/GenBank/DDBJ databases">
        <authorList>
            <consortium name="AG Swart"/>
            <person name="Singh M."/>
            <person name="Singh A."/>
            <person name="Seah K."/>
            <person name="Emmerich C."/>
        </authorList>
    </citation>
    <scope>NUCLEOTIDE SEQUENCE</scope>
    <source>
        <strain evidence="5">ATCC30299</strain>
    </source>
</reference>
<comment type="caution">
    <text evidence="5">The sequence shown here is derived from an EMBL/GenBank/DDBJ whole genome shotgun (WGS) entry which is preliminary data.</text>
</comment>
<dbReference type="SUPFAM" id="SSF48452">
    <property type="entry name" value="TPR-like"/>
    <property type="match status" value="1"/>
</dbReference>
<proteinExistence type="predicted"/>
<dbReference type="PROSITE" id="PS50096">
    <property type="entry name" value="IQ"/>
    <property type="match status" value="1"/>
</dbReference>
<feature type="region of interest" description="Disordered" evidence="4">
    <location>
        <begin position="428"/>
        <end position="449"/>
    </location>
</feature>
<dbReference type="AlphaFoldDB" id="A0AAU9JDK7"/>
<feature type="compositionally biased region" description="Basic and acidic residues" evidence="4">
    <location>
        <begin position="430"/>
        <end position="442"/>
    </location>
</feature>
<name>A0AAU9JDK7_9CILI</name>
<feature type="compositionally biased region" description="Basic and acidic residues" evidence="4">
    <location>
        <begin position="206"/>
        <end position="222"/>
    </location>
</feature>
<accession>A0AAU9JDK7</accession>
<organism evidence="5 6">
    <name type="scientific">Blepharisma stoltei</name>
    <dbReference type="NCBI Taxonomy" id="1481888"/>
    <lineage>
        <taxon>Eukaryota</taxon>
        <taxon>Sar</taxon>
        <taxon>Alveolata</taxon>
        <taxon>Ciliophora</taxon>
        <taxon>Postciliodesmatophora</taxon>
        <taxon>Heterotrichea</taxon>
        <taxon>Heterotrichida</taxon>
        <taxon>Blepharismidae</taxon>
        <taxon>Blepharisma</taxon>
    </lineage>
</organism>
<dbReference type="Proteomes" id="UP001162131">
    <property type="component" value="Unassembled WGS sequence"/>
</dbReference>
<dbReference type="SMART" id="SM00015">
    <property type="entry name" value="IQ"/>
    <property type="match status" value="1"/>
</dbReference>
<feature type="repeat" description="TPR" evidence="3">
    <location>
        <begin position="65"/>
        <end position="98"/>
    </location>
</feature>
<keyword evidence="1" id="KW-0677">Repeat</keyword>
<evidence type="ECO:0000313" key="5">
    <source>
        <dbReference type="EMBL" id="CAG9324353.1"/>
    </source>
</evidence>
<dbReference type="InterPro" id="IPR019734">
    <property type="entry name" value="TPR_rpt"/>
</dbReference>
<evidence type="ECO:0000256" key="1">
    <source>
        <dbReference type="ARBA" id="ARBA00022737"/>
    </source>
</evidence>
<evidence type="ECO:0008006" key="7">
    <source>
        <dbReference type="Google" id="ProtNLM"/>
    </source>
</evidence>
<dbReference type="PANTHER" id="PTHR45641">
    <property type="entry name" value="TETRATRICOPEPTIDE REPEAT PROTEIN (AFU_ORTHOLOGUE AFUA_6G03870)"/>
    <property type="match status" value="1"/>
</dbReference>
<dbReference type="Gene3D" id="1.25.40.10">
    <property type="entry name" value="Tetratricopeptide repeat domain"/>
    <property type="match status" value="2"/>
</dbReference>
<feature type="region of interest" description="Disordered" evidence="4">
    <location>
        <begin position="206"/>
        <end position="245"/>
    </location>
</feature>
<feature type="compositionally biased region" description="Low complexity" evidence="4">
    <location>
        <begin position="297"/>
        <end position="314"/>
    </location>
</feature>
<dbReference type="PROSITE" id="PS50005">
    <property type="entry name" value="TPR"/>
    <property type="match status" value="1"/>
</dbReference>
<feature type="region of interest" description="Disordered" evidence="4">
    <location>
        <begin position="279"/>
        <end position="317"/>
    </location>
</feature>
<dbReference type="PANTHER" id="PTHR45641:SF19">
    <property type="entry name" value="NEPHROCYSTIN-3"/>
    <property type="match status" value="1"/>
</dbReference>
<evidence type="ECO:0000256" key="4">
    <source>
        <dbReference type="SAM" id="MobiDB-lite"/>
    </source>
</evidence>
<sequence>MTERSTESTFSRTSRLSEDEILHYNKIAMDYLREGDYDSSMNYLKQAFSSIKSLKDTLPRQKLLAITYNNLGCFFKRTGNHSEALNYLFKAVEMEKNLPNEFANIAGSHLNICAILSNEGEHERALRHALKSLYLLKNNYNSQPGLISTLIIAYHNVGAEYEYLMQFPDAADCYRRGWELSKDHLGLKNSLTMTLKKSFVELTEKMKNNGDMKSESQSEKRAGKVKRRDPRSSVPPPKGEKLPVVQIGNAYQRAISHEGSRTFNSTSLDETRGWKNLKIQQNRHRSHHEDAINTGHTTRSSTSSQNSPNSTINSQRRNIKIITQKQNLTVDLNTKVSIFKPRNLSERVQRSERLTPVMSSKKKKINLLMIKAQERTAAIMIQSWWRGVKARKKYAQIKIDNKLKEAEIKARKAVEEYEKLKRQASQFQRYRVENSNKSKNDSKQVSSSK</sequence>
<protein>
    <recommendedName>
        <fullName evidence="7">Photosystem I assembly protein Ycf3</fullName>
    </recommendedName>
</protein>
<dbReference type="InterPro" id="IPR000048">
    <property type="entry name" value="IQ_motif_EF-hand-BS"/>
</dbReference>
<keyword evidence="2 3" id="KW-0802">TPR repeat</keyword>
<gene>
    <name evidence="5" type="ORF">BSTOLATCC_MIC36145</name>
</gene>